<feature type="transmembrane region" description="Helical" evidence="6">
    <location>
        <begin position="381"/>
        <end position="402"/>
    </location>
</feature>
<dbReference type="InterPro" id="IPR047218">
    <property type="entry name" value="YocR/YhdH-like"/>
</dbReference>
<proteinExistence type="predicted"/>
<dbReference type="Proteomes" id="UP000037392">
    <property type="component" value="Unassembled WGS sequence"/>
</dbReference>
<reference evidence="7 8" key="1">
    <citation type="submission" date="2011-04" db="EMBL/GenBank/DDBJ databases">
        <title>The Genome Sequence of Clostridium citroniae WAL-19142.</title>
        <authorList>
            <consortium name="The Broad Institute Genome Sequencing Platform"/>
            <person name="Earl A."/>
            <person name="Ward D."/>
            <person name="Feldgarden M."/>
            <person name="Gevers D."/>
            <person name="Warren Y.A."/>
            <person name="Tyrrell K.L."/>
            <person name="Citron D.M."/>
            <person name="Goldstein E.J."/>
            <person name="Daigneault M."/>
            <person name="Allen-Vercoe E."/>
            <person name="Young S.K."/>
            <person name="Zeng Q."/>
            <person name="Gargeya S."/>
            <person name="Fitzgerald M."/>
            <person name="Haas B."/>
            <person name="Abouelleil A."/>
            <person name="Alvarado L."/>
            <person name="Arachchi H.M."/>
            <person name="Berlin A."/>
            <person name="Brown A."/>
            <person name="Chapman S.B."/>
            <person name="Chen Z."/>
            <person name="Dunbar C."/>
            <person name="Freedman E."/>
            <person name="Gearin G."/>
            <person name="Gellesch M."/>
            <person name="Goldberg J."/>
            <person name="Griggs A."/>
            <person name="Gujja S."/>
            <person name="Heilman E.R."/>
            <person name="Heiman D."/>
            <person name="Howarth C."/>
            <person name="Larson L."/>
            <person name="Lui A."/>
            <person name="MacDonald P.J."/>
            <person name="Mehta T."/>
            <person name="Montmayeur A."/>
            <person name="Murphy C."/>
            <person name="Neiman D."/>
            <person name="Pearson M."/>
            <person name="Priest M."/>
            <person name="Roberts A."/>
            <person name="Saif S."/>
            <person name="Shea T."/>
            <person name="Shenoy N."/>
            <person name="Sisk P."/>
            <person name="Stolte C."/>
            <person name="Sykes S."/>
            <person name="White J."/>
            <person name="Yandava C."/>
            <person name="Wortman J."/>
            <person name="Nusbaum C."/>
            <person name="Birren B."/>
        </authorList>
    </citation>
    <scope>NUCLEOTIDE SEQUENCE [LARGE SCALE GENOMIC DNA]</scope>
    <source>
        <strain evidence="7 8">WAL-19142</strain>
    </source>
</reference>
<dbReference type="PANTHER" id="PTHR42948:SF1">
    <property type="entry name" value="TRANSPORTER"/>
    <property type="match status" value="1"/>
</dbReference>
<dbReference type="AlphaFoldDB" id="A0A0J9E919"/>
<evidence type="ECO:0000313" key="8">
    <source>
        <dbReference type="Proteomes" id="UP000037392"/>
    </source>
</evidence>
<evidence type="ECO:0000256" key="6">
    <source>
        <dbReference type="SAM" id="Phobius"/>
    </source>
</evidence>
<keyword evidence="2" id="KW-0813">Transport</keyword>
<feature type="transmembrane region" description="Helical" evidence="6">
    <location>
        <begin position="43"/>
        <end position="64"/>
    </location>
</feature>
<feature type="transmembrane region" description="Helical" evidence="6">
    <location>
        <begin position="314"/>
        <end position="335"/>
    </location>
</feature>
<feature type="transmembrane region" description="Helical" evidence="6">
    <location>
        <begin position="228"/>
        <end position="253"/>
    </location>
</feature>
<evidence type="ECO:0000313" key="7">
    <source>
        <dbReference type="EMBL" id="KMW12190.1"/>
    </source>
</evidence>
<dbReference type="EMBL" id="ADLK01000052">
    <property type="protein sequence ID" value="KMW12190.1"/>
    <property type="molecule type" value="Genomic_DNA"/>
</dbReference>
<evidence type="ECO:0000256" key="1">
    <source>
        <dbReference type="ARBA" id="ARBA00004141"/>
    </source>
</evidence>
<dbReference type="OrthoDB" id="9762833at2"/>
<dbReference type="NCBIfam" id="NF037979">
    <property type="entry name" value="Na_transp"/>
    <property type="match status" value="1"/>
</dbReference>
<feature type="transmembrane region" description="Helical" evidence="6">
    <location>
        <begin position="96"/>
        <end position="120"/>
    </location>
</feature>
<dbReference type="SUPFAM" id="SSF161070">
    <property type="entry name" value="SNF-like"/>
    <property type="match status" value="1"/>
</dbReference>
<feature type="transmembrane region" description="Helical" evidence="6">
    <location>
        <begin position="356"/>
        <end position="375"/>
    </location>
</feature>
<comment type="subcellular location">
    <subcellularLocation>
        <location evidence="1">Membrane</location>
        <topology evidence="1">Multi-pass membrane protein</topology>
    </subcellularLocation>
</comment>
<dbReference type="InterPro" id="IPR037272">
    <property type="entry name" value="SNS_sf"/>
</dbReference>
<dbReference type="RefSeq" id="WP_007860154.1">
    <property type="nucleotide sequence ID" value="NZ_KQ235886.1"/>
</dbReference>
<evidence type="ECO:0000256" key="4">
    <source>
        <dbReference type="ARBA" id="ARBA00022989"/>
    </source>
</evidence>
<comment type="caution">
    <text evidence="7">The sequence shown here is derived from an EMBL/GenBank/DDBJ whole genome shotgun (WGS) entry which is preliminary data.</text>
</comment>
<evidence type="ECO:0000256" key="5">
    <source>
        <dbReference type="ARBA" id="ARBA00023136"/>
    </source>
</evidence>
<dbReference type="PATRIC" id="fig|742734.4.peg.5718"/>
<evidence type="ECO:0000256" key="2">
    <source>
        <dbReference type="ARBA" id="ARBA00022448"/>
    </source>
</evidence>
<gene>
    <name evidence="7" type="ORF">HMPREF9470_05346</name>
</gene>
<feature type="transmembrane region" description="Helical" evidence="6">
    <location>
        <begin position="187"/>
        <end position="208"/>
    </location>
</feature>
<dbReference type="PRINTS" id="PR00176">
    <property type="entry name" value="NANEUSMPORT"/>
</dbReference>
<dbReference type="CDD" id="cd10336">
    <property type="entry name" value="SLC6sbd_Tyt1-Like"/>
    <property type="match status" value="1"/>
</dbReference>
<feature type="transmembrane region" description="Helical" evidence="6">
    <location>
        <begin position="159"/>
        <end position="180"/>
    </location>
</feature>
<dbReference type="PANTHER" id="PTHR42948">
    <property type="entry name" value="TRANSPORTER"/>
    <property type="match status" value="1"/>
</dbReference>
<keyword evidence="4 6" id="KW-1133">Transmembrane helix</keyword>
<dbReference type="GO" id="GO:0016020">
    <property type="term" value="C:membrane"/>
    <property type="evidence" value="ECO:0007669"/>
    <property type="project" value="UniProtKB-SubCell"/>
</dbReference>
<keyword evidence="3 6" id="KW-0812">Transmembrane</keyword>
<dbReference type="InterPro" id="IPR000175">
    <property type="entry name" value="Na/ntran_symport"/>
</dbReference>
<organism evidence="7 8">
    <name type="scientific">[Clostridium] citroniae WAL-19142</name>
    <dbReference type="NCBI Taxonomy" id="742734"/>
    <lineage>
        <taxon>Bacteria</taxon>
        <taxon>Bacillati</taxon>
        <taxon>Bacillota</taxon>
        <taxon>Clostridia</taxon>
        <taxon>Lachnospirales</taxon>
        <taxon>Lachnospiraceae</taxon>
        <taxon>Enterocloster</taxon>
    </lineage>
</organism>
<feature type="transmembrane region" description="Helical" evidence="6">
    <location>
        <begin position="273"/>
        <end position="294"/>
    </location>
</feature>
<feature type="transmembrane region" description="Helical" evidence="6">
    <location>
        <begin position="422"/>
        <end position="444"/>
    </location>
</feature>
<keyword evidence="5 6" id="KW-0472">Membrane</keyword>
<protein>
    <recommendedName>
        <fullName evidence="9">Transporter</fullName>
    </recommendedName>
</protein>
<dbReference type="PROSITE" id="PS50267">
    <property type="entry name" value="NA_NEUROTRAN_SYMP_3"/>
    <property type="match status" value="1"/>
</dbReference>
<sequence>MGKTSNGSNRESWGSKWGFILACIGSAVGMGNIWLFPSRVANYGGAFLAAYLIFDILIGFSGVIGEMSFGRKAKEGPVGAFRQACASRGKGNTGALIGGIPMAGALMLAIGYSVVVGWIFKYVFNAFTGKALSYGADVSDISGYEQAFGATASPFGNNFWLIIALAVTFAIMVLGVASGIEKANKIMIPLFFLLFIGLAVYVYFQPGASDGYKYMFSINPEKLKDPMMWVYALGQSFFSLSLAGNGTVIYGSYLSDDEDIVSSAWKVALFDTLAAFLAALVIVPAMAAAGSTAFGGGPGLMFIYLPNLFAAMPSGHIVMVVFFVAVLFAGLTSLVNLFEAPIATLQDNLHFSRAKAVTVIGIIGVVVALCIQGIVSGWMDFVSIYICPLGAGLAGIMFAWIWGKQAVEDAVSLGRKQRIGGWYYPLYKYGFCILTMAVFILGIVNGGIG</sequence>
<dbReference type="GeneID" id="93166491"/>
<feature type="transmembrane region" description="Helical" evidence="6">
    <location>
        <begin position="17"/>
        <end position="37"/>
    </location>
</feature>
<evidence type="ECO:0008006" key="9">
    <source>
        <dbReference type="Google" id="ProtNLM"/>
    </source>
</evidence>
<evidence type="ECO:0000256" key="3">
    <source>
        <dbReference type="ARBA" id="ARBA00022692"/>
    </source>
</evidence>
<dbReference type="Pfam" id="PF00209">
    <property type="entry name" value="SNF"/>
    <property type="match status" value="2"/>
</dbReference>
<accession>A0A0J9E919</accession>
<name>A0A0J9E919_9FIRM</name>